<name>A0ABV8V8F4_9GAMM</name>
<evidence type="ECO:0000256" key="3">
    <source>
        <dbReference type="ARBA" id="ARBA00022729"/>
    </source>
</evidence>
<dbReference type="SMART" id="SM00287">
    <property type="entry name" value="SH3b"/>
    <property type="match status" value="1"/>
</dbReference>
<organism evidence="10 11">
    <name type="scientific">Simiduia curdlanivorans</name>
    <dbReference type="NCBI Taxonomy" id="1492769"/>
    <lineage>
        <taxon>Bacteria</taxon>
        <taxon>Pseudomonadati</taxon>
        <taxon>Pseudomonadota</taxon>
        <taxon>Gammaproteobacteria</taxon>
        <taxon>Cellvibrionales</taxon>
        <taxon>Cellvibrionaceae</taxon>
        <taxon>Simiduia</taxon>
    </lineage>
</organism>
<dbReference type="EMBL" id="JBHSCX010000021">
    <property type="protein sequence ID" value="MFC4364204.1"/>
    <property type="molecule type" value="Genomic_DNA"/>
</dbReference>
<keyword evidence="3 8" id="KW-0732">Signal</keyword>
<feature type="domain" description="SH3b" evidence="9">
    <location>
        <begin position="24"/>
        <end position="91"/>
    </location>
</feature>
<dbReference type="NCBIfam" id="TIGR04211">
    <property type="entry name" value="SH3_and_anchor"/>
    <property type="match status" value="1"/>
</dbReference>
<feature type="transmembrane region" description="Helical" evidence="7">
    <location>
        <begin position="196"/>
        <end position="213"/>
    </location>
</feature>
<keyword evidence="6" id="KW-0175">Coiled coil</keyword>
<dbReference type="Proteomes" id="UP001595840">
    <property type="component" value="Unassembled WGS sequence"/>
</dbReference>
<evidence type="ECO:0000259" key="9">
    <source>
        <dbReference type="PROSITE" id="PS51781"/>
    </source>
</evidence>
<evidence type="ECO:0000256" key="8">
    <source>
        <dbReference type="SAM" id="SignalP"/>
    </source>
</evidence>
<evidence type="ECO:0000256" key="5">
    <source>
        <dbReference type="ARBA" id="ARBA00023136"/>
    </source>
</evidence>
<dbReference type="PROSITE" id="PS51781">
    <property type="entry name" value="SH3B"/>
    <property type="match status" value="1"/>
</dbReference>
<reference evidence="11" key="1">
    <citation type="journal article" date="2019" name="Int. J. Syst. Evol. Microbiol.">
        <title>The Global Catalogue of Microorganisms (GCM) 10K type strain sequencing project: providing services to taxonomists for standard genome sequencing and annotation.</title>
        <authorList>
            <consortium name="The Broad Institute Genomics Platform"/>
            <consortium name="The Broad Institute Genome Sequencing Center for Infectious Disease"/>
            <person name="Wu L."/>
            <person name="Ma J."/>
        </authorList>
    </citation>
    <scope>NUCLEOTIDE SEQUENCE [LARGE SCALE GENOMIC DNA]</scope>
    <source>
        <strain evidence="11">CECT 8570</strain>
    </source>
</reference>
<gene>
    <name evidence="10" type="ORF">ACFOX3_17980</name>
</gene>
<keyword evidence="5 7" id="KW-0472">Membrane</keyword>
<comment type="subcellular location">
    <subcellularLocation>
        <location evidence="1">Membrane</location>
        <topology evidence="1">Single-pass membrane protein</topology>
    </subcellularLocation>
</comment>
<feature type="chain" id="PRO_5047460582" evidence="8">
    <location>
        <begin position="24"/>
        <end position="227"/>
    </location>
</feature>
<feature type="signal peptide" evidence="8">
    <location>
        <begin position="1"/>
        <end position="23"/>
    </location>
</feature>
<dbReference type="Gene3D" id="2.30.30.40">
    <property type="entry name" value="SH3 Domains"/>
    <property type="match status" value="1"/>
</dbReference>
<sequence>MKKILTGCCLLLATQLLSVSSHAQETRYISDELFVPLRSGQGNQYRIVHKGLRSGTAVKFVEVSEDGEWTLVELRTGDQGWIRNQYIKAEPTASVLLESTLAELDKLKTNYANLQKDYRELSGDKSSAINNISSLTEQRDALAQELATVKQVSASAIDLNQRHQTLLEKHQMLQTEVDIIKADNQRLKKDKTYNQWIYGASILGVGMIFTLIVQGLSGRKRKSEWAN</sequence>
<comment type="caution">
    <text evidence="10">The sequence shown here is derived from an EMBL/GenBank/DDBJ whole genome shotgun (WGS) entry which is preliminary data.</text>
</comment>
<accession>A0ABV8V8F4</accession>
<protein>
    <submittedName>
        <fullName evidence="10">TIGR04211 family SH3 domain-containing protein</fullName>
    </submittedName>
</protein>
<proteinExistence type="predicted"/>
<keyword evidence="11" id="KW-1185">Reference proteome</keyword>
<keyword evidence="2 7" id="KW-0812">Transmembrane</keyword>
<evidence type="ECO:0000256" key="1">
    <source>
        <dbReference type="ARBA" id="ARBA00004167"/>
    </source>
</evidence>
<evidence type="ECO:0000313" key="11">
    <source>
        <dbReference type="Proteomes" id="UP001595840"/>
    </source>
</evidence>
<evidence type="ECO:0000256" key="6">
    <source>
        <dbReference type="SAM" id="Coils"/>
    </source>
</evidence>
<evidence type="ECO:0000256" key="7">
    <source>
        <dbReference type="SAM" id="Phobius"/>
    </source>
</evidence>
<keyword evidence="4 7" id="KW-1133">Transmembrane helix</keyword>
<evidence type="ECO:0000256" key="4">
    <source>
        <dbReference type="ARBA" id="ARBA00022989"/>
    </source>
</evidence>
<evidence type="ECO:0000313" key="10">
    <source>
        <dbReference type="EMBL" id="MFC4364204.1"/>
    </source>
</evidence>
<dbReference type="InterPro" id="IPR016476">
    <property type="entry name" value="SH3_dom_pro"/>
</dbReference>
<feature type="coiled-coil region" evidence="6">
    <location>
        <begin position="97"/>
        <end position="190"/>
    </location>
</feature>
<dbReference type="InterPro" id="IPR003646">
    <property type="entry name" value="SH3-like_bac-type"/>
</dbReference>
<evidence type="ECO:0000256" key="2">
    <source>
        <dbReference type="ARBA" id="ARBA00022692"/>
    </source>
</evidence>
<dbReference type="RefSeq" id="WP_290262493.1">
    <property type="nucleotide sequence ID" value="NZ_JAUFQG010000004.1"/>
</dbReference>